<evidence type="ECO:0000313" key="3">
    <source>
        <dbReference type="EMBL" id="WAP71434.1"/>
    </source>
</evidence>
<proteinExistence type="predicted"/>
<evidence type="ECO:0000259" key="2">
    <source>
        <dbReference type="Pfam" id="PF12697"/>
    </source>
</evidence>
<dbReference type="PANTHER" id="PTHR47914:SF1">
    <property type="entry name" value="ALPHA_BETA-HYDROLASES SUPERFAMILY PROTEIN"/>
    <property type="match status" value="1"/>
</dbReference>
<protein>
    <submittedName>
        <fullName evidence="3">Alpha/beta hydrolase</fullName>
    </submittedName>
</protein>
<keyword evidence="4" id="KW-1185">Reference proteome</keyword>
<dbReference type="Proteomes" id="UP001164020">
    <property type="component" value="Plasmid unnamed2"/>
</dbReference>
<name>A0ABY7C8S7_9HYPH</name>
<dbReference type="RefSeq" id="WP_139802386.1">
    <property type="nucleotide sequence ID" value="NZ_CP114030.1"/>
</dbReference>
<reference evidence="3" key="1">
    <citation type="submission" date="2022-12" db="EMBL/GenBank/DDBJ databases">
        <title>Jiella pelagia sp. nov., isolated from phosphonate enriched culture of Northwest Pacific surface seawater.</title>
        <authorList>
            <person name="Shin D.Y."/>
            <person name="Hwang C.Y."/>
        </authorList>
    </citation>
    <scope>NUCLEOTIDE SEQUENCE</scope>
    <source>
        <strain evidence="3">HL-NP1</strain>
        <plasmid evidence="3">unnamed2</plasmid>
    </source>
</reference>
<geneLocation type="plasmid" evidence="3 4">
    <name>unnamed2</name>
</geneLocation>
<keyword evidence="3" id="KW-0614">Plasmid</keyword>
<dbReference type="InterPro" id="IPR000073">
    <property type="entry name" value="AB_hydrolase_1"/>
</dbReference>
<dbReference type="EMBL" id="CP114030">
    <property type="protein sequence ID" value="WAP71434.1"/>
    <property type="molecule type" value="Genomic_DNA"/>
</dbReference>
<feature type="compositionally biased region" description="Basic and acidic residues" evidence="1">
    <location>
        <begin position="292"/>
        <end position="306"/>
    </location>
</feature>
<gene>
    <name evidence="3" type="ORF">OH818_28555</name>
</gene>
<feature type="domain" description="AB hydrolase-1" evidence="2">
    <location>
        <begin position="43"/>
        <end position="283"/>
    </location>
</feature>
<dbReference type="SUPFAM" id="SSF53474">
    <property type="entry name" value="alpha/beta-Hydrolases"/>
    <property type="match status" value="1"/>
</dbReference>
<feature type="region of interest" description="Disordered" evidence="1">
    <location>
        <begin position="287"/>
        <end position="306"/>
    </location>
</feature>
<dbReference type="Pfam" id="PF12697">
    <property type="entry name" value="Abhydrolase_6"/>
    <property type="match status" value="1"/>
</dbReference>
<accession>A0ABY7C8S7</accession>
<dbReference type="GO" id="GO:0016787">
    <property type="term" value="F:hydrolase activity"/>
    <property type="evidence" value="ECO:0007669"/>
    <property type="project" value="UniProtKB-KW"/>
</dbReference>
<evidence type="ECO:0000313" key="4">
    <source>
        <dbReference type="Proteomes" id="UP001164020"/>
    </source>
</evidence>
<sequence length="306" mass="33263">MAQRQDEITWNWLGKTLRLGVDRLGTGPTLLMLPALSSISTRHEMRPLQERLAEAFTTVSLDWPGFGDRPRPTVAWEPDAYRAFLAHVLAELVPHPHATIAAGHAAGYLLAEAAASPGAAGRLCLIAPTWRGPLPTMTGRHHPAFARIARAGDRPVLGALLYRLNVNRPVIGMMLRGHVYADPAWMTRERMIEKLAVVEAPGARHASIRFVTGLLDPFPSREGFLEAAERVSDPLLVIYGANTPRKSKAEIEALAKLPNVSSIVLSNGKLSVHEEYPDEMAAAVGAFLSPDARPEEAGPPRSDVAR</sequence>
<dbReference type="InterPro" id="IPR029058">
    <property type="entry name" value="AB_hydrolase_fold"/>
</dbReference>
<dbReference type="Gene3D" id="3.40.50.1820">
    <property type="entry name" value="alpha/beta hydrolase"/>
    <property type="match status" value="1"/>
</dbReference>
<evidence type="ECO:0000256" key="1">
    <source>
        <dbReference type="SAM" id="MobiDB-lite"/>
    </source>
</evidence>
<dbReference type="PANTHER" id="PTHR47914">
    <property type="entry name" value="ALPHA/BETA-HYDROLASES SUPERFAMILY PROTEIN"/>
    <property type="match status" value="1"/>
</dbReference>
<keyword evidence="3" id="KW-0378">Hydrolase</keyword>
<organism evidence="3 4">
    <name type="scientific">Jiella pelagia</name>
    <dbReference type="NCBI Taxonomy" id="2986949"/>
    <lineage>
        <taxon>Bacteria</taxon>
        <taxon>Pseudomonadati</taxon>
        <taxon>Pseudomonadota</taxon>
        <taxon>Alphaproteobacteria</taxon>
        <taxon>Hyphomicrobiales</taxon>
        <taxon>Aurantimonadaceae</taxon>
        <taxon>Jiella</taxon>
    </lineage>
</organism>